<dbReference type="RefSeq" id="WP_037283425.1">
    <property type="nucleotide sequence ID" value="NZ_KK088619.1"/>
</dbReference>
<name>A0A017HUV9_9RHOB</name>
<dbReference type="HOGENOM" id="CLU_2883170_0_0_5"/>
<dbReference type="Pfam" id="PF06568">
    <property type="entry name" value="YjiS-like"/>
    <property type="match status" value="1"/>
</dbReference>
<dbReference type="STRING" id="442562.Rumeso_00326"/>
<feature type="domain" description="YjiS-like" evidence="1">
    <location>
        <begin position="22"/>
        <end position="56"/>
    </location>
</feature>
<comment type="caution">
    <text evidence="2">The sequence shown here is derived from an EMBL/GenBank/DDBJ whole genome shotgun (WGS) entry which is preliminary data.</text>
</comment>
<dbReference type="Proteomes" id="UP000019666">
    <property type="component" value="Unassembled WGS sequence"/>
</dbReference>
<dbReference type="EMBL" id="AOSK01000016">
    <property type="protein sequence ID" value="EYD78090.1"/>
    <property type="molecule type" value="Genomic_DNA"/>
</dbReference>
<dbReference type="InterPro" id="IPR009506">
    <property type="entry name" value="YjiS-like"/>
</dbReference>
<proteinExistence type="predicted"/>
<gene>
    <name evidence="2" type="ORF">Rumeso_00326</name>
</gene>
<evidence type="ECO:0000313" key="3">
    <source>
        <dbReference type="Proteomes" id="UP000019666"/>
    </source>
</evidence>
<dbReference type="AlphaFoldDB" id="A0A017HUV9"/>
<keyword evidence="3" id="KW-1185">Reference proteome</keyword>
<reference evidence="2 3" key="1">
    <citation type="submission" date="2013-02" db="EMBL/GenBank/DDBJ databases">
        <authorList>
            <person name="Fiebig A."/>
            <person name="Goeker M."/>
            <person name="Klenk H.-P.P."/>
        </authorList>
    </citation>
    <scope>NUCLEOTIDE SEQUENCE [LARGE SCALE GENOMIC DNA]</scope>
    <source>
        <strain evidence="2 3">DSM 19309</strain>
    </source>
</reference>
<accession>A0A017HUV9</accession>
<organism evidence="2 3">
    <name type="scientific">Rubellimicrobium mesophilum DSM 19309</name>
    <dbReference type="NCBI Taxonomy" id="442562"/>
    <lineage>
        <taxon>Bacteria</taxon>
        <taxon>Pseudomonadati</taxon>
        <taxon>Pseudomonadota</taxon>
        <taxon>Alphaproteobacteria</taxon>
        <taxon>Rhodobacterales</taxon>
        <taxon>Roseobacteraceae</taxon>
        <taxon>Rubellimicrobium</taxon>
    </lineage>
</organism>
<protein>
    <recommendedName>
        <fullName evidence="1">YjiS-like domain-containing protein</fullName>
    </recommendedName>
</protein>
<evidence type="ECO:0000259" key="1">
    <source>
        <dbReference type="Pfam" id="PF06568"/>
    </source>
</evidence>
<evidence type="ECO:0000313" key="2">
    <source>
        <dbReference type="EMBL" id="EYD78090.1"/>
    </source>
</evidence>
<sequence length="63" mass="7295">MQIDASIARPAPISRVRLPSLLGWLVRQDARYRHARQVEELSDHVLRDIGLTRAELLRGRRLP</sequence>
<dbReference type="OrthoDB" id="7876436at2"/>